<dbReference type="SUPFAM" id="SSF53383">
    <property type="entry name" value="PLP-dependent transferases"/>
    <property type="match status" value="1"/>
</dbReference>
<dbReference type="Proteomes" id="UP000595610">
    <property type="component" value="Chromosome 1"/>
</dbReference>
<evidence type="ECO:0000313" key="2">
    <source>
        <dbReference type="Proteomes" id="UP000595610"/>
    </source>
</evidence>
<name>A0A7T4TA16_9BURK</name>
<organism evidence="1 2">
    <name type="scientific">Paraburkholderia ginsengisoli</name>
    <dbReference type="NCBI Taxonomy" id="311231"/>
    <lineage>
        <taxon>Bacteria</taxon>
        <taxon>Pseudomonadati</taxon>
        <taxon>Pseudomonadota</taxon>
        <taxon>Betaproteobacteria</taxon>
        <taxon>Burkholderiales</taxon>
        <taxon>Burkholderiaceae</taxon>
        <taxon>Paraburkholderia</taxon>
    </lineage>
</organism>
<reference evidence="1 2" key="1">
    <citation type="submission" date="2020-12" db="EMBL/GenBank/DDBJ databases">
        <title>FDA dAtabase for Regulatory Grade micrObial Sequences (FDA-ARGOS): Supporting development and validation of Infectious Disease Dx tests.</title>
        <authorList>
            <person name="Nelson B."/>
            <person name="Plummer A."/>
            <person name="Tallon L."/>
            <person name="Sadzewicz L."/>
            <person name="Zhao X."/>
            <person name="Boylan J."/>
            <person name="Ott S."/>
            <person name="Bowen H."/>
            <person name="Vavikolanu K."/>
            <person name="Mehta A."/>
            <person name="Aluvathingal J."/>
            <person name="Nadendla S."/>
            <person name="Myers T."/>
            <person name="Yan Y."/>
            <person name="Sichtig H."/>
        </authorList>
    </citation>
    <scope>NUCLEOTIDE SEQUENCE [LARGE SCALE GENOMIC DNA]</scope>
    <source>
        <strain evidence="1 2">FDAARGOS_1049</strain>
    </source>
</reference>
<protein>
    <recommendedName>
        <fullName evidence="3">Aminotransferase class I/II-fold pyridoxal phosphate-dependent enzyme</fullName>
    </recommendedName>
</protein>
<dbReference type="EMBL" id="CP066075">
    <property type="protein sequence ID" value="QQC65595.1"/>
    <property type="molecule type" value="Genomic_DNA"/>
</dbReference>
<proteinExistence type="predicted"/>
<dbReference type="AlphaFoldDB" id="A0A7T4TA16"/>
<dbReference type="InterPro" id="IPR051446">
    <property type="entry name" value="HTH_trans_reg/aminotransferase"/>
</dbReference>
<dbReference type="PANTHER" id="PTHR46577:SF1">
    <property type="entry name" value="HTH-TYPE TRANSCRIPTIONAL REGULATORY PROTEIN GABR"/>
    <property type="match status" value="1"/>
</dbReference>
<sequence length="216" mass="23321">MQPHAHHHLRDRVVPANASACDGDYRYAGRPLHPLRALGRQSAANRVIYVGTFAKVLAPGLRIGFLIAPPGLADAFARAPALVDRQSPMPLQITLAEFIGEGHLATHLRRMRMLYAERRDALLVALERHCADVLDRESAPDAGLHLVARLRGASAPDADLAVWEAATALGLQTPPLSPHYRAGGEAGLVIGFGATRPGNMGDAARRLRRAIVGRRR</sequence>
<evidence type="ECO:0000313" key="1">
    <source>
        <dbReference type="EMBL" id="QQC65595.1"/>
    </source>
</evidence>
<dbReference type="KEGG" id="pgis:I6I06_02565"/>
<keyword evidence="2" id="KW-1185">Reference proteome</keyword>
<evidence type="ECO:0008006" key="3">
    <source>
        <dbReference type="Google" id="ProtNLM"/>
    </source>
</evidence>
<gene>
    <name evidence="1" type="ORF">I6I06_02565</name>
</gene>
<accession>A0A7T4TA16</accession>
<dbReference type="RefSeq" id="WP_167335627.1">
    <property type="nucleotide sequence ID" value="NZ_CP066075.1"/>
</dbReference>
<dbReference type="InterPro" id="IPR015421">
    <property type="entry name" value="PyrdxlP-dep_Trfase_major"/>
</dbReference>
<dbReference type="InterPro" id="IPR015424">
    <property type="entry name" value="PyrdxlP-dep_Trfase"/>
</dbReference>
<dbReference type="Gene3D" id="3.40.640.10">
    <property type="entry name" value="Type I PLP-dependent aspartate aminotransferase-like (Major domain)"/>
    <property type="match status" value="1"/>
</dbReference>
<dbReference type="PANTHER" id="PTHR46577">
    <property type="entry name" value="HTH-TYPE TRANSCRIPTIONAL REGULATORY PROTEIN GABR"/>
    <property type="match status" value="1"/>
</dbReference>